<accession>A0A4C1Z834</accession>
<keyword evidence="2" id="KW-1185">Reference proteome</keyword>
<organism evidence="1 2">
    <name type="scientific">Eumeta variegata</name>
    <name type="common">Bagworm moth</name>
    <name type="synonym">Eumeta japonica</name>
    <dbReference type="NCBI Taxonomy" id="151549"/>
    <lineage>
        <taxon>Eukaryota</taxon>
        <taxon>Metazoa</taxon>
        <taxon>Ecdysozoa</taxon>
        <taxon>Arthropoda</taxon>
        <taxon>Hexapoda</taxon>
        <taxon>Insecta</taxon>
        <taxon>Pterygota</taxon>
        <taxon>Neoptera</taxon>
        <taxon>Endopterygota</taxon>
        <taxon>Lepidoptera</taxon>
        <taxon>Glossata</taxon>
        <taxon>Ditrysia</taxon>
        <taxon>Tineoidea</taxon>
        <taxon>Psychidae</taxon>
        <taxon>Oiketicinae</taxon>
        <taxon>Eumeta</taxon>
    </lineage>
</organism>
<sequence length="164" mass="19204">MREGRFSTAMTEYNISDVRFMIETDKRVTYQQIRTILGIGMSQMHKILHEYLAVRKLCIRWIPHNLTEAQKLCHINWYREIMQRFAGAGCIGKNMVASFFIITGHFATIVLENKKESLQTGTLTIVCILFRKKFEKNDLAVRFSFIMTTSQHIPPDKELTIWGR</sequence>
<dbReference type="Proteomes" id="UP000299102">
    <property type="component" value="Unassembled WGS sequence"/>
</dbReference>
<dbReference type="AlphaFoldDB" id="A0A4C1Z834"/>
<dbReference type="OrthoDB" id="10017160at2759"/>
<proteinExistence type="predicted"/>
<dbReference type="InterPro" id="IPR052709">
    <property type="entry name" value="Transposase-MT_Hybrid"/>
</dbReference>
<evidence type="ECO:0000313" key="1">
    <source>
        <dbReference type="EMBL" id="GBP84736.1"/>
    </source>
</evidence>
<dbReference type="EMBL" id="BGZK01001695">
    <property type="protein sequence ID" value="GBP84736.1"/>
    <property type="molecule type" value="Genomic_DNA"/>
</dbReference>
<comment type="caution">
    <text evidence="1">The sequence shown here is derived from an EMBL/GenBank/DDBJ whole genome shotgun (WGS) entry which is preliminary data.</text>
</comment>
<protein>
    <recommendedName>
        <fullName evidence="3">Histone-lysine N-methyltransferase SETMAR</fullName>
    </recommendedName>
</protein>
<evidence type="ECO:0008006" key="3">
    <source>
        <dbReference type="Google" id="ProtNLM"/>
    </source>
</evidence>
<name>A0A4C1Z834_EUMVA</name>
<gene>
    <name evidence="1" type="ORF">EVAR_64631_1</name>
</gene>
<dbReference type="STRING" id="151549.A0A4C1Z834"/>
<evidence type="ECO:0000313" key="2">
    <source>
        <dbReference type="Proteomes" id="UP000299102"/>
    </source>
</evidence>
<dbReference type="PANTHER" id="PTHR46060">
    <property type="entry name" value="MARINER MOS1 TRANSPOSASE-LIKE PROTEIN"/>
    <property type="match status" value="1"/>
</dbReference>
<dbReference type="PANTHER" id="PTHR46060:SF1">
    <property type="entry name" value="MARINER MOS1 TRANSPOSASE-LIKE PROTEIN"/>
    <property type="match status" value="1"/>
</dbReference>
<reference evidence="1 2" key="1">
    <citation type="journal article" date="2019" name="Commun. Biol.">
        <title>The bagworm genome reveals a unique fibroin gene that provides high tensile strength.</title>
        <authorList>
            <person name="Kono N."/>
            <person name="Nakamura H."/>
            <person name="Ohtoshi R."/>
            <person name="Tomita M."/>
            <person name="Numata K."/>
            <person name="Arakawa K."/>
        </authorList>
    </citation>
    <scope>NUCLEOTIDE SEQUENCE [LARGE SCALE GENOMIC DNA]</scope>
</reference>